<name>A0ABP8PF91_9ACTN</name>
<sequence length="165" mass="17958">MDDGDRALVLDEKTGNALTAFLPASQVSGVPGDAPMPASLVAVWHGPRLLLVFDRFRHQWELPGGGIEPGETPLQAAVRELREESGLHLPALTLAGYARFRLTAPPRDEYAAVHTGHVGSRPQDFFIPNQEISAVCWWDTTRPPPGGTQIIDAAVALHTRPEQTR</sequence>
<comment type="similarity">
    <text evidence="2 4">Belongs to the Nudix hydrolase family.</text>
</comment>
<dbReference type="InterPro" id="IPR015797">
    <property type="entry name" value="NUDIX_hydrolase-like_dom_sf"/>
</dbReference>
<protein>
    <submittedName>
        <fullName evidence="6">NUDIX hydrolase</fullName>
    </submittedName>
</protein>
<dbReference type="Gene3D" id="3.90.79.10">
    <property type="entry name" value="Nucleoside Triphosphate Pyrophosphohydrolase"/>
    <property type="match status" value="1"/>
</dbReference>
<keyword evidence="7" id="KW-1185">Reference proteome</keyword>
<feature type="domain" description="Nudix hydrolase" evidence="5">
    <location>
        <begin position="34"/>
        <end position="161"/>
    </location>
</feature>
<evidence type="ECO:0000256" key="2">
    <source>
        <dbReference type="ARBA" id="ARBA00005582"/>
    </source>
</evidence>
<keyword evidence="3 4" id="KW-0378">Hydrolase</keyword>
<organism evidence="6 7">
    <name type="scientific">Actinoallomurus oryzae</name>
    <dbReference type="NCBI Taxonomy" id="502180"/>
    <lineage>
        <taxon>Bacteria</taxon>
        <taxon>Bacillati</taxon>
        <taxon>Actinomycetota</taxon>
        <taxon>Actinomycetes</taxon>
        <taxon>Streptosporangiales</taxon>
        <taxon>Thermomonosporaceae</taxon>
        <taxon>Actinoallomurus</taxon>
    </lineage>
</organism>
<dbReference type="InterPro" id="IPR020084">
    <property type="entry name" value="NUDIX_hydrolase_CS"/>
</dbReference>
<evidence type="ECO:0000256" key="3">
    <source>
        <dbReference type="ARBA" id="ARBA00022801"/>
    </source>
</evidence>
<dbReference type="RefSeq" id="WP_345457957.1">
    <property type="nucleotide sequence ID" value="NZ_BAABHF010000009.1"/>
</dbReference>
<dbReference type="InterPro" id="IPR000086">
    <property type="entry name" value="NUDIX_hydrolase_dom"/>
</dbReference>
<evidence type="ECO:0000313" key="7">
    <source>
        <dbReference type="Proteomes" id="UP001500503"/>
    </source>
</evidence>
<comment type="cofactor">
    <cofactor evidence="1">
        <name>Mg(2+)</name>
        <dbReference type="ChEBI" id="CHEBI:18420"/>
    </cofactor>
</comment>
<evidence type="ECO:0000259" key="5">
    <source>
        <dbReference type="PROSITE" id="PS51462"/>
    </source>
</evidence>
<evidence type="ECO:0000313" key="6">
    <source>
        <dbReference type="EMBL" id="GAA4485259.1"/>
    </source>
</evidence>
<evidence type="ECO:0000256" key="4">
    <source>
        <dbReference type="RuleBase" id="RU003476"/>
    </source>
</evidence>
<proteinExistence type="inferred from homology"/>
<dbReference type="PROSITE" id="PS00893">
    <property type="entry name" value="NUDIX_BOX"/>
    <property type="match status" value="1"/>
</dbReference>
<dbReference type="PANTHER" id="PTHR43046">
    <property type="entry name" value="GDP-MANNOSE MANNOSYL HYDROLASE"/>
    <property type="match status" value="1"/>
</dbReference>
<dbReference type="GO" id="GO:0016787">
    <property type="term" value="F:hydrolase activity"/>
    <property type="evidence" value="ECO:0007669"/>
    <property type="project" value="UniProtKB-KW"/>
</dbReference>
<dbReference type="PANTHER" id="PTHR43046:SF14">
    <property type="entry name" value="MUTT_NUDIX FAMILY PROTEIN"/>
    <property type="match status" value="1"/>
</dbReference>
<dbReference type="Pfam" id="PF00293">
    <property type="entry name" value="NUDIX"/>
    <property type="match status" value="1"/>
</dbReference>
<dbReference type="Proteomes" id="UP001500503">
    <property type="component" value="Unassembled WGS sequence"/>
</dbReference>
<gene>
    <name evidence="6" type="ORF">GCM10023191_009660</name>
</gene>
<dbReference type="CDD" id="cd02883">
    <property type="entry name" value="NUDIX_Hydrolase"/>
    <property type="match status" value="1"/>
</dbReference>
<dbReference type="PRINTS" id="PR00502">
    <property type="entry name" value="NUDIXFAMILY"/>
</dbReference>
<reference evidence="7" key="1">
    <citation type="journal article" date="2019" name="Int. J. Syst. Evol. Microbiol.">
        <title>The Global Catalogue of Microorganisms (GCM) 10K type strain sequencing project: providing services to taxonomists for standard genome sequencing and annotation.</title>
        <authorList>
            <consortium name="The Broad Institute Genomics Platform"/>
            <consortium name="The Broad Institute Genome Sequencing Center for Infectious Disease"/>
            <person name="Wu L."/>
            <person name="Ma J."/>
        </authorList>
    </citation>
    <scope>NUCLEOTIDE SEQUENCE [LARGE SCALE GENOMIC DNA]</scope>
    <source>
        <strain evidence="7">JCM 17933</strain>
    </source>
</reference>
<dbReference type="SUPFAM" id="SSF55811">
    <property type="entry name" value="Nudix"/>
    <property type="match status" value="1"/>
</dbReference>
<comment type="caution">
    <text evidence="6">The sequence shown here is derived from an EMBL/GenBank/DDBJ whole genome shotgun (WGS) entry which is preliminary data.</text>
</comment>
<evidence type="ECO:0000256" key="1">
    <source>
        <dbReference type="ARBA" id="ARBA00001946"/>
    </source>
</evidence>
<dbReference type="PROSITE" id="PS51462">
    <property type="entry name" value="NUDIX"/>
    <property type="match status" value="1"/>
</dbReference>
<dbReference type="InterPro" id="IPR020476">
    <property type="entry name" value="Nudix_hydrolase"/>
</dbReference>
<accession>A0ABP8PF91</accession>
<dbReference type="EMBL" id="BAABHF010000009">
    <property type="protein sequence ID" value="GAA4485259.1"/>
    <property type="molecule type" value="Genomic_DNA"/>
</dbReference>